<dbReference type="PANTHER" id="PTHR32322">
    <property type="entry name" value="INNER MEMBRANE TRANSPORTER"/>
    <property type="match status" value="1"/>
</dbReference>
<dbReference type="InterPro" id="IPR000620">
    <property type="entry name" value="EamA_dom"/>
</dbReference>
<name>A0A4V6Q0Y8_9MICO</name>
<proteinExistence type="inferred from homology"/>
<comment type="subcellular location">
    <subcellularLocation>
        <location evidence="1">Membrane</location>
        <topology evidence="1">Multi-pass membrane protein</topology>
    </subcellularLocation>
</comment>
<dbReference type="PANTHER" id="PTHR32322:SF2">
    <property type="entry name" value="EAMA DOMAIN-CONTAINING PROTEIN"/>
    <property type="match status" value="1"/>
</dbReference>
<protein>
    <submittedName>
        <fullName evidence="8">Threonine/homoserine efflux transporter RhtA</fullName>
    </submittedName>
</protein>
<keyword evidence="9" id="KW-1185">Reference proteome</keyword>
<dbReference type="Pfam" id="PF00892">
    <property type="entry name" value="EamA"/>
    <property type="match status" value="2"/>
</dbReference>
<feature type="transmembrane region" description="Helical" evidence="6">
    <location>
        <begin position="39"/>
        <end position="60"/>
    </location>
</feature>
<evidence type="ECO:0000256" key="5">
    <source>
        <dbReference type="ARBA" id="ARBA00023136"/>
    </source>
</evidence>
<feature type="transmembrane region" description="Helical" evidence="6">
    <location>
        <begin position="125"/>
        <end position="143"/>
    </location>
</feature>
<feature type="transmembrane region" description="Helical" evidence="6">
    <location>
        <begin position="72"/>
        <end position="93"/>
    </location>
</feature>
<dbReference type="Proteomes" id="UP000295344">
    <property type="component" value="Unassembled WGS sequence"/>
</dbReference>
<evidence type="ECO:0000256" key="6">
    <source>
        <dbReference type="SAM" id="Phobius"/>
    </source>
</evidence>
<evidence type="ECO:0000256" key="1">
    <source>
        <dbReference type="ARBA" id="ARBA00004141"/>
    </source>
</evidence>
<feature type="domain" description="EamA" evidence="7">
    <location>
        <begin position="155"/>
        <end position="296"/>
    </location>
</feature>
<evidence type="ECO:0000313" key="8">
    <source>
        <dbReference type="EMBL" id="TDS76804.1"/>
    </source>
</evidence>
<feature type="transmembrane region" description="Helical" evidence="6">
    <location>
        <begin position="222"/>
        <end position="242"/>
    </location>
</feature>
<dbReference type="EMBL" id="SOAM01000002">
    <property type="protein sequence ID" value="TDS76804.1"/>
    <property type="molecule type" value="Genomic_DNA"/>
</dbReference>
<dbReference type="AlphaFoldDB" id="A0A4V6Q0Y8"/>
<dbReference type="SUPFAM" id="SSF103481">
    <property type="entry name" value="Multidrug resistance efflux transporter EmrE"/>
    <property type="match status" value="2"/>
</dbReference>
<organism evidence="8 9">
    <name type="scientific">Amnibacterium kyonggiense</name>
    <dbReference type="NCBI Taxonomy" id="595671"/>
    <lineage>
        <taxon>Bacteria</taxon>
        <taxon>Bacillati</taxon>
        <taxon>Actinomycetota</taxon>
        <taxon>Actinomycetes</taxon>
        <taxon>Micrococcales</taxon>
        <taxon>Microbacteriaceae</taxon>
        <taxon>Amnibacterium</taxon>
    </lineage>
</organism>
<comment type="caution">
    <text evidence="8">The sequence shown here is derived from an EMBL/GenBank/DDBJ whole genome shotgun (WGS) entry which is preliminary data.</text>
</comment>
<accession>A0A4V6Q0Y8</accession>
<feature type="transmembrane region" description="Helical" evidence="6">
    <location>
        <begin position="99"/>
        <end position="118"/>
    </location>
</feature>
<feature type="transmembrane region" description="Helical" evidence="6">
    <location>
        <begin position="155"/>
        <end position="172"/>
    </location>
</feature>
<keyword evidence="5 6" id="KW-0472">Membrane</keyword>
<dbReference type="InterPro" id="IPR050638">
    <property type="entry name" value="AA-Vitamin_Transporters"/>
</dbReference>
<dbReference type="RefSeq" id="WP_162850766.1">
    <property type="nucleotide sequence ID" value="NZ_BAAARP010000002.1"/>
</dbReference>
<feature type="domain" description="EamA" evidence="7">
    <location>
        <begin position="8"/>
        <end position="143"/>
    </location>
</feature>
<evidence type="ECO:0000256" key="4">
    <source>
        <dbReference type="ARBA" id="ARBA00022989"/>
    </source>
</evidence>
<feature type="transmembrane region" description="Helical" evidence="6">
    <location>
        <begin position="254"/>
        <end position="274"/>
    </location>
</feature>
<keyword evidence="4 6" id="KW-1133">Transmembrane helix</keyword>
<sequence>MRTRNTALGLPLAVLAAFAFGVGGPFVRPLLESGWSSTAAVLCRCLGTVLALLVPALVLLRGRWSVLRRNAWTIVAYGAFAVAVVQLFFYSAITRMSVGGALLIEYLAPVLLVLWSWLRTRRRPGGRVLAGCALAVAGLLLVVDLTGSGGADPVGPVLALIAAIGVAVYYVVNARVDPDLHPIVLLTAAMLVGSVLLLAVAAVGIVPLRFAFGEVLLAGTAVPWWVSAGVMVLVSTTAAYLLGIAGGARLGSRVASFVGLFEVLFAVLAAWVLLGDLPAPIQLVGGVLILAGVVLVKLQGERPEAAIAAATAHVPPRASRWPFRARAARTAETSRSGS</sequence>
<feature type="transmembrane region" description="Helical" evidence="6">
    <location>
        <begin position="184"/>
        <end position="210"/>
    </location>
</feature>
<feature type="transmembrane region" description="Helical" evidence="6">
    <location>
        <begin position="280"/>
        <end position="298"/>
    </location>
</feature>
<evidence type="ECO:0000313" key="9">
    <source>
        <dbReference type="Proteomes" id="UP000295344"/>
    </source>
</evidence>
<evidence type="ECO:0000256" key="2">
    <source>
        <dbReference type="ARBA" id="ARBA00007362"/>
    </source>
</evidence>
<reference evidence="8 9" key="1">
    <citation type="submission" date="2019-03" db="EMBL/GenBank/DDBJ databases">
        <title>Genomic Encyclopedia of Archaeal and Bacterial Type Strains, Phase II (KMG-II): from individual species to whole genera.</title>
        <authorList>
            <person name="Goeker M."/>
        </authorList>
    </citation>
    <scope>NUCLEOTIDE SEQUENCE [LARGE SCALE GENOMIC DNA]</scope>
    <source>
        <strain evidence="8 9">DSM 24782</strain>
    </source>
</reference>
<dbReference type="GO" id="GO:0016020">
    <property type="term" value="C:membrane"/>
    <property type="evidence" value="ECO:0007669"/>
    <property type="project" value="UniProtKB-SubCell"/>
</dbReference>
<gene>
    <name evidence="8" type="ORF">CLV52_1739</name>
</gene>
<comment type="similarity">
    <text evidence="2">Belongs to the EamA transporter family.</text>
</comment>
<evidence type="ECO:0000256" key="3">
    <source>
        <dbReference type="ARBA" id="ARBA00022692"/>
    </source>
</evidence>
<dbReference type="InterPro" id="IPR037185">
    <property type="entry name" value="EmrE-like"/>
</dbReference>
<keyword evidence="3 6" id="KW-0812">Transmembrane</keyword>
<evidence type="ECO:0000259" key="7">
    <source>
        <dbReference type="Pfam" id="PF00892"/>
    </source>
</evidence>